<gene>
    <name evidence="6" type="ORF">NYR52_04515</name>
</gene>
<dbReference type="PROSITE" id="PS00211">
    <property type="entry name" value="ABC_TRANSPORTER_1"/>
    <property type="match status" value="1"/>
</dbReference>
<evidence type="ECO:0000313" key="6">
    <source>
        <dbReference type="EMBL" id="UWE05158.1"/>
    </source>
</evidence>
<proteinExistence type="inferred from homology"/>
<dbReference type="Pfam" id="PF00005">
    <property type="entry name" value="ABC_tran"/>
    <property type="match status" value="1"/>
</dbReference>
<organism evidence="6 7">
    <name type="scientific">Laceyella sacchari</name>
    <name type="common">Thermoactinomyces thalpophilus</name>
    <dbReference type="NCBI Taxonomy" id="37482"/>
    <lineage>
        <taxon>Bacteria</taxon>
        <taxon>Bacillati</taxon>
        <taxon>Bacillota</taxon>
        <taxon>Bacilli</taxon>
        <taxon>Bacillales</taxon>
        <taxon>Thermoactinomycetaceae</taxon>
        <taxon>Laceyella</taxon>
    </lineage>
</organism>
<name>A0ABY5U692_LACSH</name>
<protein>
    <submittedName>
        <fullName evidence="6">ABC transporter ATP-binding protein</fullName>
    </submittedName>
</protein>
<evidence type="ECO:0000313" key="7">
    <source>
        <dbReference type="Proteomes" id="UP001058650"/>
    </source>
</evidence>
<evidence type="ECO:0000259" key="5">
    <source>
        <dbReference type="PROSITE" id="PS50893"/>
    </source>
</evidence>
<feature type="domain" description="ABC transporter" evidence="5">
    <location>
        <begin position="23"/>
        <end position="251"/>
    </location>
</feature>
<evidence type="ECO:0000256" key="4">
    <source>
        <dbReference type="ARBA" id="ARBA00022840"/>
    </source>
</evidence>
<keyword evidence="2" id="KW-0813">Transport</keyword>
<evidence type="ECO:0000256" key="1">
    <source>
        <dbReference type="ARBA" id="ARBA00005417"/>
    </source>
</evidence>
<dbReference type="InterPro" id="IPR017871">
    <property type="entry name" value="ABC_transporter-like_CS"/>
</dbReference>
<dbReference type="SMART" id="SM00382">
    <property type="entry name" value="AAA"/>
    <property type="match status" value="1"/>
</dbReference>
<dbReference type="SUPFAM" id="SSF52540">
    <property type="entry name" value="P-loop containing nucleoside triphosphate hydrolases"/>
    <property type="match status" value="1"/>
</dbReference>
<keyword evidence="7" id="KW-1185">Reference proteome</keyword>
<keyword evidence="4 6" id="KW-0067">ATP-binding</keyword>
<evidence type="ECO:0000256" key="3">
    <source>
        <dbReference type="ARBA" id="ARBA00022741"/>
    </source>
</evidence>
<dbReference type="InterPro" id="IPR003439">
    <property type="entry name" value="ABC_transporter-like_ATP-bd"/>
</dbReference>
<dbReference type="PANTHER" id="PTHR43335">
    <property type="entry name" value="ABC TRANSPORTER, ATP-BINDING PROTEIN"/>
    <property type="match status" value="1"/>
</dbReference>
<dbReference type="EMBL" id="CP103866">
    <property type="protein sequence ID" value="UWE05158.1"/>
    <property type="molecule type" value="Genomic_DNA"/>
</dbReference>
<dbReference type="Gene3D" id="3.40.50.300">
    <property type="entry name" value="P-loop containing nucleotide triphosphate hydrolases"/>
    <property type="match status" value="1"/>
</dbReference>
<dbReference type="InterPro" id="IPR027417">
    <property type="entry name" value="P-loop_NTPase"/>
</dbReference>
<keyword evidence="3" id="KW-0547">Nucleotide-binding</keyword>
<comment type="similarity">
    <text evidence="1">Belongs to the ABC transporter superfamily.</text>
</comment>
<dbReference type="InterPro" id="IPR003593">
    <property type="entry name" value="AAA+_ATPase"/>
</dbReference>
<dbReference type="GO" id="GO:0005524">
    <property type="term" value="F:ATP binding"/>
    <property type="evidence" value="ECO:0007669"/>
    <property type="project" value="UniProtKB-KW"/>
</dbReference>
<reference evidence="6" key="1">
    <citation type="submission" date="2022-08" db="EMBL/GenBank/DDBJ databases">
        <title>The complete genome sequence of the thermophilic bacterium Laceyella sacchari FBKL4.010 reveals the basis for tetramethylpyrazine biosynthesis in Moutai-flavor Daqu.</title>
        <authorList>
            <person name="Li D."/>
            <person name="Huang W."/>
            <person name="Wang C."/>
            <person name="Qiu S."/>
        </authorList>
    </citation>
    <scope>NUCLEOTIDE SEQUENCE</scope>
    <source>
        <strain evidence="6">FBKL4.014</strain>
    </source>
</reference>
<dbReference type="Proteomes" id="UP001058650">
    <property type="component" value="Chromosome"/>
</dbReference>
<dbReference type="PANTHER" id="PTHR43335:SF4">
    <property type="entry name" value="ABC TRANSPORTER, ATP-BINDING PROTEIN"/>
    <property type="match status" value="1"/>
</dbReference>
<evidence type="ECO:0000256" key="2">
    <source>
        <dbReference type="ARBA" id="ARBA00022448"/>
    </source>
</evidence>
<sequence length="325" mass="36155">MEVVDKGVEIKVKGDNMPTTPVLRIRDLTKTIGKRTIIDRVSFDVNPGEVFGLLGPNGAGKTTIIRMIVGLMAATEGEVFINGVSLQKQFEEAIQHVGAIVENPELYKFMTGYQNLLHFANMVEGVSPEWIEEVIALVRLDERIDEPVKTYSLGMRQRLGVAQAILHRPSLLILDEPTNGLDPAGIRELRDYLRWLAQSEGIAVLVSSHLLSEMELMCDRVAIIQHGRLIDVKKVDEWGTEQTGAMPVEFEVDRLDRVADVLCQLGWSQPWTEAPRGFAMELERAQIADLNAALVANGVKVYAIKALEKRLEDRFLEITGGETVG</sequence>
<dbReference type="PROSITE" id="PS50893">
    <property type="entry name" value="ABC_TRANSPORTER_2"/>
    <property type="match status" value="1"/>
</dbReference>
<accession>A0ABY5U692</accession>